<comment type="caution">
    <text evidence="1">The sequence shown here is derived from an EMBL/GenBank/DDBJ whole genome shotgun (WGS) entry which is preliminary data.</text>
</comment>
<evidence type="ECO:0000313" key="1">
    <source>
        <dbReference type="EMBL" id="GKV24592.1"/>
    </source>
</evidence>
<organism evidence="1 2">
    <name type="scientific">Rubroshorea leprosula</name>
    <dbReference type="NCBI Taxonomy" id="152421"/>
    <lineage>
        <taxon>Eukaryota</taxon>
        <taxon>Viridiplantae</taxon>
        <taxon>Streptophyta</taxon>
        <taxon>Embryophyta</taxon>
        <taxon>Tracheophyta</taxon>
        <taxon>Spermatophyta</taxon>
        <taxon>Magnoliopsida</taxon>
        <taxon>eudicotyledons</taxon>
        <taxon>Gunneridae</taxon>
        <taxon>Pentapetalae</taxon>
        <taxon>rosids</taxon>
        <taxon>malvids</taxon>
        <taxon>Malvales</taxon>
        <taxon>Dipterocarpaceae</taxon>
        <taxon>Rubroshorea</taxon>
    </lineage>
</organism>
<gene>
    <name evidence="1" type="ORF">SLEP1_g34184</name>
</gene>
<reference evidence="1 2" key="1">
    <citation type="journal article" date="2021" name="Commun. Biol.">
        <title>The genome of Shorea leprosula (Dipterocarpaceae) highlights the ecological relevance of drought in aseasonal tropical rainforests.</title>
        <authorList>
            <person name="Ng K.K.S."/>
            <person name="Kobayashi M.J."/>
            <person name="Fawcett J.A."/>
            <person name="Hatakeyama M."/>
            <person name="Paape T."/>
            <person name="Ng C.H."/>
            <person name="Ang C.C."/>
            <person name="Tnah L.H."/>
            <person name="Lee C.T."/>
            <person name="Nishiyama T."/>
            <person name="Sese J."/>
            <person name="O'Brien M.J."/>
            <person name="Copetti D."/>
            <person name="Mohd Noor M.I."/>
            <person name="Ong R.C."/>
            <person name="Putra M."/>
            <person name="Sireger I.Z."/>
            <person name="Indrioko S."/>
            <person name="Kosugi Y."/>
            <person name="Izuno A."/>
            <person name="Isagi Y."/>
            <person name="Lee S.L."/>
            <person name="Shimizu K.K."/>
        </authorList>
    </citation>
    <scope>NUCLEOTIDE SEQUENCE [LARGE SCALE GENOMIC DNA]</scope>
    <source>
        <strain evidence="1">214</strain>
    </source>
</reference>
<dbReference type="EMBL" id="BPVZ01000066">
    <property type="protein sequence ID" value="GKV24592.1"/>
    <property type="molecule type" value="Genomic_DNA"/>
</dbReference>
<dbReference type="AlphaFoldDB" id="A0AAV5KJ20"/>
<evidence type="ECO:0000313" key="2">
    <source>
        <dbReference type="Proteomes" id="UP001054252"/>
    </source>
</evidence>
<name>A0AAV5KJ20_9ROSI</name>
<keyword evidence="2" id="KW-1185">Reference proteome</keyword>
<proteinExistence type="predicted"/>
<accession>A0AAV5KJ20</accession>
<dbReference type="Proteomes" id="UP001054252">
    <property type="component" value="Unassembled WGS sequence"/>
</dbReference>
<protein>
    <submittedName>
        <fullName evidence="1">Uncharacterized protein</fullName>
    </submittedName>
</protein>
<sequence>MEERAYVRDGSVRRGTIKVGGTKGSETALKKIRVESAQLREETNLLLQHNFTGLIGRKKICEIRTYNLPKVNSFNPGSM</sequence>